<comment type="caution">
    <text evidence="2">The sequence shown here is derived from an EMBL/GenBank/DDBJ whole genome shotgun (WGS) entry which is preliminary data.</text>
</comment>
<dbReference type="eggNOG" id="arCOG13288">
    <property type="taxonomic scope" value="Archaea"/>
</dbReference>
<dbReference type="Proteomes" id="UP000011511">
    <property type="component" value="Unassembled WGS sequence"/>
</dbReference>
<feature type="region of interest" description="Disordered" evidence="1">
    <location>
        <begin position="72"/>
        <end position="103"/>
    </location>
</feature>
<name>L9ZH28_NATA2</name>
<protein>
    <submittedName>
        <fullName evidence="2">Uncharacterized protein</fullName>
    </submittedName>
</protein>
<dbReference type="AlphaFoldDB" id="L9ZH28"/>
<dbReference type="PATRIC" id="fig|1227494.3.peg.2788"/>
<proteinExistence type="predicted"/>
<keyword evidence="3" id="KW-1185">Reference proteome</keyword>
<accession>L9ZH28</accession>
<evidence type="ECO:0000256" key="1">
    <source>
        <dbReference type="SAM" id="MobiDB-lite"/>
    </source>
</evidence>
<gene>
    <name evidence="2" type="ORF">C485_13885</name>
</gene>
<evidence type="ECO:0000313" key="2">
    <source>
        <dbReference type="EMBL" id="ELY84453.1"/>
    </source>
</evidence>
<dbReference type="EMBL" id="AOIK01000035">
    <property type="protein sequence ID" value="ELY84453.1"/>
    <property type="molecule type" value="Genomic_DNA"/>
</dbReference>
<reference evidence="2 3" key="1">
    <citation type="journal article" date="2014" name="PLoS Genet.">
        <title>Phylogenetically driven sequencing of extremely halophilic archaea reveals strategies for static and dynamic osmo-response.</title>
        <authorList>
            <person name="Becker E.A."/>
            <person name="Seitzer P.M."/>
            <person name="Tritt A."/>
            <person name="Larsen D."/>
            <person name="Krusor M."/>
            <person name="Yao A.I."/>
            <person name="Wu D."/>
            <person name="Madern D."/>
            <person name="Eisen J.A."/>
            <person name="Darling A.E."/>
            <person name="Facciotti M.T."/>
        </authorList>
    </citation>
    <scope>NUCLEOTIDE SEQUENCE [LARGE SCALE GENOMIC DNA]</scope>
    <source>
        <strain evidence="2 3">JCM 12890</strain>
    </source>
</reference>
<feature type="compositionally biased region" description="Basic and acidic residues" evidence="1">
    <location>
        <begin position="44"/>
        <end position="53"/>
    </location>
</feature>
<sequence>MVGADGHMSTDPTAAAVLEEVEADPDAILAAFDADSPADLVDAGGDHDPRPEDAVDTTASDLFADLAAGETAAANGPDGEPSAANATGADPDGTGRATDADGGASTRAALEFEFGGDPDMIIRGDGDVIDATAIELGALSRADSTGFVAADPTDPDDRVDPPAAPDAGSTDGIASSRTLTIRDGRAERLALVGPEPTRTRIADGVFGGVRVDTH</sequence>
<feature type="region of interest" description="Disordered" evidence="1">
    <location>
        <begin position="145"/>
        <end position="175"/>
    </location>
</feature>
<evidence type="ECO:0000313" key="3">
    <source>
        <dbReference type="Proteomes" id="UP000011511"/>
    </source>
</evidence>
<feature type="compositionally biased region" description="Low complexity" evidence="1">
    <location>
        <begin position="86"/>
        <end position="103"/>
    </location>
</feature>
<feature type="region of interest" description="Disordered" evidence="1">
    <location>
        <begin position="32"/>
        <end position="55"/>
    </location>
</feature>
<organism evidence="2 3">
    <name type="scientific">Natrinema altunense (strain JCM 12890 / CGMCC 1.3731 / AJ2)</name>
    <dbReference type="NCBI Taxonomy" id="1227494"/>
    <lineage>
        <taxon>Archaea</taxon>
        <taxon>Methanobacteriati</taxon>
        <taxon>Methanobacteriota</taxon>
        <taxon>Stenosarchaea group</taxon>
        <taxon>Halobacteria</taxon>
        <taxon>Halobacteriales</taxon>
        <taxon>Natrialbaceae</taxon>
        <taxon>Natrinema</taxon>
    </lineage>
</organism>